<name>A0AC34FNZ0_9BILA</name>
<evidence type="ECO:0000313" key="1">
    <source>
        <dbReference type="Proteomes" id="UP000887579"/>
    </source>
</evidence>
<dbReference type="Proteomes" id="UP000887579">
    <property type="component" value="Unplaced"/>
</dbReference>
<evidence type="ECO:0000313" key="2">
    <source>
        <dbReference type="WBParaSite" id="ES5_v2.g18873.t1"/>
    </source>
</evidence>
<sequence>MDEFEETIEIPEYFVKFVIGKKGKQINQLRETYDCDIEIDDEVTYDGTQTCYITGAKANTRLAKNAIRKILERDDVKQTLEIPLDKCGHIIGKNGQTIKSLETLLEVKMHLKREKQNGASPLIITGAREKVEAACQAVRNLLEKPKTGNTPQSQPSNGTVKPKTSFLYFPTENFGVVQSELNRIRNESNARIIVPKNPSNNPTQKMLIIKGTPPQINDAKRLICQIHNKNNSNVSKSRSSQHGSKEFECGACFEKFYGNGRVVECVLKSTSGQCMDQSKDSHFICIPCIQSYANAAMNDIPVAFGGIGLNCTSPDCENVFLISSFDKYLKVAVNKQLKQRLQQQCIADAGLEDLVTCSQCGAIACVSPSATYYICTCRIRQCRNCPRIYDSEHFGKTCEKLDEEKEKQMSSTRRMESKISEAVIRKCFKCGIAFVKNDGCNKMECRCGGKQCYVCRAKNIDYSHFCQCGDLYQQHGACRICKKTCRLYEDAEELDQIKIRELQQQMQGHHRGAPITPIPRHQQFHAPQYQYRQHAEQFRIQHEQQLRVMNLVRERAELQEAERQRAAQERSFCVIC</sequence>
<proteinExistence type="predicted"/>
<protein>
    <submittedName>
        <fullName evidence="2">RING-type domain-containing protein</fullName>
    </submittedName>
</protein>
<dbReference type="WBParaSite" id="ES5_v2.g18873.t1">
    <property type="protein sequence ID" value="ES5_v2.g18873.t1"/>
    <property type="gene ID" value="ES5_v2.g18873"/>
</dbReference>
<accession>A0AC34FNZ0</accession>
<reference evidence="2" key="1">
    <citation type="submission" date="2022-11" db="UniProtKB">
        <authorList>
            <consortium name="WormBaseParasite"/>
        </authorList>
    </citation>
    <scope>IDENTIFICATION</scope>
</reference>
<organism evidence="1 2">
    <name type="scientific">Panagrolaimus sp. ES5</name>
    <dbReference type="NCBI Taxonomy" id="591445"/>
    <lineage>
        <taxon>Eukaryota</taxon>
        <taxon>Metazoa</taxon>
        <taxon>Ecdysozoa</taxon>
        <taxon>Nematoda</taxon>
        <taxon>Chromadorea</taxon>
        <taxon>Rhabditida</taxon>
        <taxon>Tylenchina</taxon>
        <taxon>Panagrolaimomorpha</taxon>
        <taxon>Panagrolaimoidea</taxon>
        <taxon>Panagrolaimidae</taxon>
        <taxon>Panagrolaimus</taxon>
    </lineage>
</organism>